<feature type="transmembrane region" description="Helical" evidence="3">
    <location>
        <begin position="192"/>
        <end position="213"/>
    </location>
</feature>
<sequence length="438" mass="48103">MKDIRYKDSEWQSLSEGIVQLTNSGMFDWLAEADKISEDAASACDRYDVDRAITIDTATNINYSEIETRVTQLQQAIQHLPDKLSATVDYPFYDAMDSLIERLSNMNITKYETSARGLFYNGEGGAHSPMYKSKVTLGDLFGTNSPLTDYLTVEYAEMKEQIGDVSYDEYQKMAFADTSFDYYSKGEKINELGVSILVNGAILVVGGLLPYPIMVALGFVSGSKNLGDAFNGKDIITGKKLSSADRLIRGLSGLADVALAAYGTYKMVSTPKGTVNVVVNDGYHGQVVDRTKQASGAGDPIQTLKNRYPNEIQPGKTFEHVIENGQVKIRDGIREVDFVIDSSGNLKVGRGHSHLANGSDVQAAGILKVDSSGNVRRITNQSGHYAPSVEHAKNYEKIFNDVGINTKNSWLEIYQLELTNSGYVNLGELKIIESTKLK</sequence>
<evidence type="ECO:0000313" key="6">
    <source>
        <dbReference type="Proteomes" id="UP000674938"/>
    </source>
</evidence>
<dbReference type="RefSeq" id="WP_209526573.1">
    <property type="nucleotide sequence ID" value="NZ_JAEEGA010000004.1"/>
</dbReference>
<keyword evidence="6" id="KW-1185">Reference proteome</keyword>
<evidence type="ECO:0000259" key="4">
    <source>
        <dbReference type="Pfam" id="PF14449"/>
    </source>
</evidence>
<dbReference type="InterPro" id="IPR027797">
    <property type="entry name" value="PT-TG_dom"/>
</dbReference>
<evidence type="ECO:0000256" key="3">
    <source>
        <dbReference type="SAM" id="Phobius"/>
    </source>
</evidence>
<organism evidence="5 6">
    <name type="scientific">Vagococcus allomyrinae</name>
    <dbReference type="NCBI Taxonomy" id="2794353"/>
    <lineage>
        <taxon>Bacteria</taxon>
        <taxon>Bacillati</taxon>
        <taxon>Bacillota</taxon>
        <taxon>Bacilli</taxon>
        <taxon>Lactobacillales</taxon>
        <taxon>Enterococcaceae</taxon>
        <taxon>Vagococcus</taxon>
    </lineage>
</organism>
<evidence type="ECO:0000313" key="5">
    <source>
        <dbReference type="EMBL" id="MBP1040972.1"/>
    </source>
</evidence>
<dbReference type="EMBL" id="JAEEGA010000004">
    <property type="protein sequence ID" value="MBP1040972.1"/>
    <property type="molecule type" value="Genomic_DNA"/>
</dbReference>
<name>A0A940P3V9_9ENTE</name>
<comment type="caution">
    <text evidence="5">The sequence shown here is derived from an EMBL/GenBank/DDBJ whole genome shotgun (WGS) entry which is preliminary data.</text>
</comment>
<dbReference type="Pfam" id="PF14449">
    <property type="entry name" value="PT-TG"/>
    <property type="match status" value="1"/>
</dbReference>
<accession>A0A940P3V9</accession>
<evidence type="ECO:0000256" key="2">
    <source>
        <dbReference type="ARBA" id="ARBA00022525"/>
    </source>
</evidence>
<protein>
    <recommendedName>
        <fullName evidence="4">Pre-toxin TG domain-containing protein</fullName>
    </recommendedName>
</protein>
<evidence type="ECO:0000256" key="1">
    <source>
        <dbReference type="ARBA" id="ARBA00004613"/>
    </source>
</evidence>
<keyword evidence="3" id="KW-0472">Membrane</keyword>
<dbReference type="Proteomes" id="UP000674938">
    <property type="component" value="Unassembled WGS sequence"/>
</dbReference>
<keyword evidence="3" id="KW-0812">Transmembrane</keyword>
<proteinExistence type="predicted"/>
<dbReference type="GO" id="GO:0005576">
    <property type="term" value="C:extracellular region"/>
    <property type="evidence" value="ECO:0007669"/>
    <property type="project" value="UniProtKB-SubCell"/>
</dbReference>
<keyword evidence="3" id="KW-1133">Transmembrane helix</keyword>
<dbReference type="AlphaFoldDB" id="A0A940P3V9"/>
<comment type="subcellular location">
    <subcellularLocation>
        <location evidence="1">Secreted</location>
    </subcellularLocation>
</comment>
<feature type="domain" description="Pre-toxin TG" evidence="4">
    <location>
        <begin position="217"/>
        <end position="256"/>
    </location>
</feature>
<reference evidence="5" key="1">
    <citation type="submission" date="2020-12" db="EMBL/GenBank/DDBJ databases">
        <title>Vagococcus allomyrinae sp. nov. and Enterococcus lavae sp. nov., isolated from the larvae of Allomyrina dichotoma.</title>
        <authorList>
            <person name="Lee S.D."/>
        </authorList>
    </citation>
    <scope>NUCLEOTIDE SEQUENCE</scope>
    <source>
        <strain evidence="5">BWB3-3</strain>
    </source>
</reference>
<keyword evidence="2" id="KW-0964">Secreted</keyword>
<gene>
    <name evidence="5" type="ORF">I6N95_08150</name>
</gene>